<feature type="compositionally biased region" description="Polar residues" evidence="1">
    <location>
        <begin position="272"/>
        <end position="294"/>
    </location>
</feature>
<dbReference type="SUPFAM" id="SSF54001">
    <property type="entry name" value="Cysteine proteinases"/>
    <property type="match status" value="1"/>
</dbReference>
<dbReference type="AlphaFoldDB" id="A0A7V8VD41"/>
<proteinExistence type="predicted"/>
<accession>A0A7V8VD41</accession>
<gene>
    <name evidence="2" type="ORF">H0921_06160</name>
</gene>
<dbReference type="Proteomes" id="UP000542342">
    <property type="component" value="Unassembled WGS sequence"/>
</dbReference>
<sequence length="350" mass="38617">MLTNVWWATVITVGHVIAPANGNSHGTMADAPYGFLYAPAFSLHAELRYPASRYTPQAGDVLLMSDTDCFWTLMYRLAFTGAPGHAGLVVPLPDGRLGVLEAGYNETLWTRITPLAERLREYPGMIWVRRRCIPLTPQQQYRLMEFALAAADKPYASVRVALQVTPLRTRGPLRTFVMGRPRGPGRRYQCAEAVVEALVYAGLRDPRTARPSATYPQDLFYDRSWNRYLDRHPPLGEDWEPPALWTPVLGWALKGRTRAALIASGILPSSDTKPLGNATESANALESSGGSRTLSGRVDGIQPCAGSSEPVPVQGCVLLVGRKTQAITYVEQPLKHVGVFDRPPRLGRRR</sequence>
<dbReference type="Gene3D" id="3.90.1720.10">
    <property type="entry name" value="endopeptidase domain like (from Nostoc punctiforme)"/>
    <property type="match status" value="1"/>
</dbReference>
<evidence type="ECO:0000313" key="2">
    <source>
        <dbReference type="EMBL" id="MBA2225746.1"/>
    </source>
</evidence>
<protein>
    <submittedName>
        <fullName evidence="2">Uncharacterized protein</fullName>
    </submittedName>
</protein>
<dbReference type="InterPro" id="IPR038765">
    <property type="entry name" value="Papain-like_cys_pep_sf"/>
</dbReference>
<feature type="region of interest" description="Disordered" evidence="1">
    <location>
        <begin position="272"/>
        <end position="296"/>
    </location>
</feature>
<organism evidence="2 3">
    <name type="scientific">Thermogemmata fonticola</name>
    <dbReference type="NCBI Taxonomy" id="2755323"/>
    <lineage>
        <taxon>Bacteria</taxon>
        <taxon>Pseudomonadati</taxon>
        <taxon>Planctomycetota</taxon>
        <taxon>Planctomycetia</taxon>
        <taxon>Gemmatales</taxon>
        <taxon>Gemmataceae</taxon>
        <taxon>Thermogemmata</taxon>
    </lineage>
</organism>
<keyword evidence="3" id="KW-1185">Reference proteome</keyword>
<name>A0A7V8VD41_9BACT</name>
<evidence type="ECO:0000256" key="1">
    <source>
        <dbReference type="SAM" id="MobiDB-lite"/>
    </source>
</evidence>
<reference evidence="2 3" key="1">
    <citation type="submission" date="2020-07" db="EMBL/GenBank/DDBJ databases">
        <title>Thermogemmata thermophila gen. nov., sp. nov., a novel moderate thermophilic planctomycete from a Kamchatka hot spring.</title>
        <authorList>
            <person name="Elcheninov A.G."/>
            <person name="Podosokorskaya O.A."/>
            <person name="Kovaleva O.L."/>
            <person name="Novikov A."/>
            <person name="Bonch-Osmolovskaya E.A."/>
            <person name="Toshchakov S.V."/>
            <person name="Kublanov I.V."/>
        </authorList>
    </citation>
    <scope>NUCLEOTIDE SEQUENCE [LARGE SCALE GENOMIC DNA]</scope>
    <source>
        <strain evidence="2 3">2918</strain>
    </source>
</reference>
<comment type="caution">
    <text evidence="2">The sequence shown here is derived from an EMBL/GenBank/DDBJ whole genome shotgun (WGS) entry which is preliminary data.</text>
</comment>
<dbReference type="EMBL" id="JACEFB010000003">
    <property type="protein sequence ID" value="MBA2225746.1"/>
    <property type="molecule type" value="Genomic_DNA"/>
</dbReference>
<dbReference type="RefSeq" id="WP_194537187.1">
    <property type="nucleotide sequence ID" value="NZ_JACEFB010000003.1"/>
</dbReference>
<evidence type="ECO:0000313" key="3">
    <source>
        <dbReference type="Proteomes" id="UP000542342"/>
    </source>
</evidence>